<dbReference type="Gene3D" id="3.40.50.1820">
    <property type="entry name" value="alpha/beta hydrolase"/>
    <property type="match status" value="1"/>
</dbReference>
<sequence>MQDQQTGAADLTVATRCGPIAGAMAGSGVRVFKGIPYAAPPVGALRWRAPRPPAPWRGVRPALEFGPDCPQSADVGSRSKTRSEDCLYLNVWAPAGAAPGSLPVMVWVHGGSFMFGSGAEARLDGTRLAAMGVVAVTINYRVGLFGYLAHPALSRESEHGVSGNYGLLDQIAAFGWIRDNIAAFGGDPSRVTAFGVSAGSASLSLLLASPLGGGLFQQTILESAGAGRRLASLADAEAAGTVLGTDIDALRALPADEVLAKTSLLSPKVRGLTLPRVLRPIRDGWLLPEDERPVFKQGRLHAMPTIVGSNVDEGSRFTSAWPIDTPEKYRDLLDANFPGMTGQAMAVYPPDAGGGVPARVGEIFADTQFNYGTRLLARSMAAAGQPTWRYLFARRRPKQTTGPHHVQEVPYVFGNLDDIRPDDDPEYDATDMAVSKAIMDAWVAFARTGNPNAPGLARWPAYDAAADCYLEFGNTPAARAGWRTQALDFLDAYYDSLGA</sequence>
<gene>
    <name evidence="2" type="ORF">GCM10023144_31420</name>
</gene>
<organism evidence="2 3">
    <name type="scientific">Pigmentiphaga soli</name>
    <dbReference type="NCBI Taxonomy" id="1007095"/>
    <lineage>
        <taxon>Bacteria</taxon>
        <taxon>Pseudomonadati</taxon>
        <taxon>Pseudomonadota</taxon>
        <taxon>Betaproteobacteria</taxon>
        <taxon>Burkholderiales</taxon>
        <taxon>Alcaligenaceae</taxon>
        <taxon>Pigmentiphaga</taxon>
    </lineage>
</organism>
<dbReference type="InterPro" id="IPR019819">
    <property type="entry name" value="Carboxylesterase_B_CS"/>
</dbReference>
<accession>A0ABP8HAM3</accession>
<feature type="domain" description="Carboxylesterase type B" evidence="1">
    <location>
        <begin position="11"/>
        <end position="489"/>
    </location>
</feature>
<comment type="caution">
    <text evidence="2">The sequence shown here is derived from an EMBL/GenBank/DDBJ whole genome shotgun (WGS) entry which is preliminary data.</text>
</comment>
<dbReference type="Pfam" id="PF00135">
    <property type="entry name" value="COesterase"/>
    <property type="match status" value="1"/>
</dbReference>
<reference evidence="3" key="1">
    <citation type="journal article" date="2019" name="Int. J. Syst. Evol. Microbiol.">
        <title>The Global Catalogue of Microorganisms (GCM) 10K type strain sequencing project: providing services to taxonomists for standard genome sequencing and annotation.</title>
        <authorList>
            <consortium name="The Broad Institute Genomics Platform"/>
            <consortium name="The Broad Institute Genome Sequencing Center for Infectious Disease"/>
            <person name="Wu L."/>
            <person name="Ma J."/>
        </authorList>
    </citation>
    <scope>NUCLEOTIDE SEQUENCE [LARGE SCALE GENOMIC DNA]</scope>
    <source>
        <strain evidence="3">JCM 17666</strain>
    </source>
</reference>
<dbReference type="EMBL" id="BAABFO010000015">
    <property type="protein sequence ID" value="GAA4336696.1"/>
    <property type="molecule type" value="Genomic_DNA"/>
</dbReference>
<dbReference type="InterPro" id="IPR002018">
    <property type="entry name" value="CarbesteraseB"/>
</dbReference>
<keyword evidence="3" id="KW-1185">Reference proteome</keyword>
<dbReference type="PROSITE" id="PS00941">
    <property type="entry name" value="CARBOXYLESTERASE_B_2"/>
    <property type="match status" value="1"/>
</dbReference>
<dbReference type="InterPro" id="IPR050309">
    <property type="entry name" value="Type-B_Carboxylest/Lipase"/>
</dbReference>
<dbReference type="InterPro" id="IPR029058">
    <property type="entry name" value="AB_hydrolase_fold"/>
</dbReference>
<dbReference type="RefSeq" id="WP_345250808.1">
    <property type="nucleotide sequence ID" value="NZ_BAABFO010000015.1"/>
</dbReference>
<evidence type="ECO:0000313" key="3">
    <source>
        <dbReference type="Proteomes" id="UP001501671"/>
    </source>
</evidence>
<name>A0ABP8HAM3_9BURK</name>
<evidence type="ECO:0000259" key="1">
    <source>
        <dbReference type="Pfam" id="PF00135"/>
    </source>
</evidence>
<dbReference type="SUPFAM" id="SSF53474">
    <property type="entry name" value="alpha/beta-Hydrolases"/>
    <property type="match status" value="1"/>
</dbReference>
<evidence type="ECO:0000313" key="2">
    <source>
        <dbReference type="EMBL" id="GAA4336696.1"/>
    </source>
</evidence>
<protein>
    <submittedName>
        <fullName evidence="2">Carboxylesterase family protein</fullName>
    </submittedName>
</protein>
<proteinExistence type="predicted"/>
<dbReference type="Proteomes" id="UP001501671">
    <property type="component" value="Unassembled WGS sequence"/>
</dbReference>
<dbReference type="PANTHER" id="PTHR11559">
    <property type="entry name" value="CARBOXYLESTERASE"/>
    <property type="match status" value="1"/>
</dbReference>